<evidence type="ECO:0000313" key="9">
    <source>
        <dbReference type="EMBL" id="QBM28300.1"/>
    </source>
</evidence>
<keyword evidence="10" id="KW-1185">Reference proteome</keyword>
<keyword evidence="2" id="KW-1277">Toxin-antitoxin system</keyword>
<dbReference type="RefSeq" id="WP_133156657.1">
    <property type="nucleotide sequence ID" value="NZ_CP037867.1"/>
</dbReference>
<sequence length="142" mass="16139">MFLLDTNVVSELRQGKPVRNEHVLAWARGQDVAMLYLSAVTVFELEVGVRTMERKDAAQGQRLRAWCTQVFEEFAQRILPFAETTAIVCAPLHVPDKRPYRDSMIAATALEHRFTLVTRNVADFQIPGLKLLNPWESSQIGQ</sequence>
<dbReference type="CDD" id="cd18746">
    <property type="entry name" value="PIN_VapC4-5_FitB-like"/>
    <property type="match status" value="1"/>
</dbReference>
<dbReference type="InterPro" id="IPR050556">
    <property type="entry name" value="Type_II_TA_system_RNase"/>
</dbReference>
<dbReference type="Proteomes" id="UP000293912">
    <property type="component" value="Chromosome"/>
</dbReference>
<evidence type="ECO:0000256" key="3">
    <source>
        <dbReference type="ARBA" id="ARBA00022722"/>
    </source>
</evidence>
<dbReference type="SUPFAM" id="SSF88723">
    <property type="entry name" value="PIN domain-like"/>
    <property type="match status" value="1"/>
</dbReference>
<proteinExistence type="inferred from homology"/>
<dbReference type="GO" id="GO:0046872">
    <property type="term" value="F:metal ion binding"/>
    <property type="evidence" value="ECO:0007669"/>
    <property type="project" value="UniProtKB-KW"/>
</dbReference>
<organism evidence="9 10">
    <name type="scientific">Hydrogenophaga pseudoflava</name>
    <name type="common">Pseudomonas carboxydoflava</name>
    <dbReference type="NCBI Taxonomy" id="47421"/>
    <lineage>
        <taxon>Bacteria</taxon>
        <taxon>Pseudomonadati</taxon>
        <taxon>Pseudomonadota</taxon>
        <taxon>Betaproteobacteria</taxon>
        <taxon>Burkholderiales</taxon>
        <taxon>Comamonadaceae</taxon>
        <taxon>Hydrogenophaga</taxon>
    </lineage>
</organism>
<gene>
    <name evidence="9" type="primary">fitB</name>
    <name evidence="9" type="ORF">HPF_11425</name>
</gene>
<dbReference type="PANTHER" id="PTHR33653">
    <property type="entry name" value="RIBONUCLEASE VAPC2"/>
    <property type="match status" value="1"/>
</dbReference>
<keyword evidence="5 9" id="KW-0378">Hydrolase</keyword>
<dbReference type="Pfam" id="PF01850">
    <property type="entry name" value="PIN"/>
    <property type="match status" value="1"/>
</dbReference>
<dbReference type="EMBL" id="CP037867">
    <property type="protein sequence ID" value="QBM28300.1"/>
    <property type="molecule type" value="Genomic_DNA"/>
</dbReference>
<evidence type="ECO:0000256" key="6">
    <source>
        <dbReference type="ARBA" id="ARBA00022842"/>
    </source>
</evidence>
<dbReference type="InterPro" id="IPR029060">
    <property type="entry name" value="PIN-like_dom_sf"/>
</dbReference>
<dbReference type="PANTHER" id="PTHR33653:SF1">
    <property type="entry name" value="RIBONUCLEASE VAPC2"/>
    <property type="match status" value="1"/>
</dbReference>
<comment type="cofactor">
    <cofactor evidence="1">
        <name>Mg(2+)</name>
        <dbReference type="ChEBI" id="CHEBI:18420"/>
    </cofactor>
</comment>
<keyword evidence="3" id="KW-0540">Nuclease</keyword>
<evidence type="ECO:0000313" key="10">
    <source>
        <dbReference type="Proteomes" id="UP000293912"/>
    </source>
</evidence>
<comment type="similarity">
    <text evidence="7">Belongs to the PINc/VapC protein family.</text>
</comment>
<dbReference type="GO" id="GO:0016787">
    <property type="term" value="F:hydrolase activity"/>
    <property type="evidence" value="ECO:0007669"/>
    <property type="project" value="UniProtKB-KW"/>
</dbReference>
<dbReference type="GO" id="GO:0004518">
    <property type="term" value="F:nuclease activity"/>
    <property type="evidence" value="ECO:0007669"/>
    <property type="project" value="UniProtKB-KW"/>
</dbReference>
<evidence type="ECO:0000256" key="2">
    <source>
        <dbReference type="ARBA" id="ARBA00022649"/>
    </source>
</evidence>
<dbReference type="KEGG" id="hpse:HPF_11425"/>
<evidence type="ECO:0000256" key="4">
    <source>
        <dbReference type="ARBA" id="ARBA00022723"/>
    </source>
</evidence>
<evidence type="ECO:0000256" key="5">
    <source>
        <dbReference type="ARBA" id="ARBA00022801"/>
    </source>
</evidence>
<dbReference type="InterPro" id="IPR002716">
    <property type="entry name" value="PIN_dom"/>
</dbReference>
<reference evidence="9 10" key="1">
    <citation type="submission" date="2019-03" db="EMBL/GenBank/DDBJ databases">
        <authorList>
            <person name="Sebastian G."/>
            <person name="Baumann P."/>
            <person name="Ruckert C."/>
            <person name="Kalinowski J."/>
            <person name="Nebel B."/>
            <person name="Takors R."/>
            <person name="Blombach B."/>
        </authorList>
    </citation>
    <scope>NUCLEOTIDE SEQUENCE [LARGE SCALE GENOMIC DNA]</scope>
    <source>
        <strain evidence="9 10">DSM 1084</strain>
    </source>
</reference>
<evidence type="ECO:0000256" key="1">
    <source>
        <dbReference type="ARBA" id="ARBA00001946"/>
    </source>
</evidence>
<feature type="domain" description="PIN" evidence="8">
    <location>
        <begin position="3"/>
        <end position="120"/>
    </location>
</feature>
<name>A0A4P6WXJ0_HYDPS</name>
<accession>A0A4P6WXJ0</accession>
<dbReference type="Gene3D" id="3.40.50.1010">
    <property type="entry name" value="5'-nuclease"/>
    <property type="match status" value="1"/>
</dbReference>
<keyword evidence="4" id="KW-0479">Metal-binding</keyword>
<protein>
    <submittedName>
        <fullName evidence="9">Toxin FitB</fullName>
        <ecNumber evidence="9">3.1.-.-</ecNumber>
    </submittedName>
</protein>
<evidence type="ECO:0000259" key="8">
    <source>
        <dbReference type="Pfam" id="PF01850"/>
    </source>
</evidence>
<dbReference type="AlphaFoldDB" id="A0A4P6WXJ0"/>
<keyword evidence="6" id="KW-0460">Magnesium</keyword>
<dbReference type="EC" id="3.1.-.-" evidence="9"/>
<evidence type="ECO:0000256" key="7">
    <source>
        <dbReference type="ARBA" id="ARBA00038093"/>
    </source>
</evidence>